<gene>
    <name evidence="1" type="ORF">CBM2594_U20071</name>
</gene>
<proteinExistence type="predicted"/>
<name>A0A7Z7JFZ8_9BURK</name>
<reference evidence="1 2" key="1">
    <citation type="submission" date="2018-01" db="EMBL/GenBank/DDBJ databases">
        <authorList>
            <person name="Clerissi C."/>
        </authorList>
    </citation>
    <scope>NUCLEOTIDE SEQUENCE [LARGE SCALE GENOMIC DNA]</scope>
    <source>
        <strain evidence="1">Cupriavidus taiwanensis STM 6021</strain>
    </source>
</reference>
<dbReference type="EMBL" id="OGUU01000049">
    <property type="protein sequence ID" value="SPC25884.1"/>
    <property type="molecule type" value="Genomic_DNA"/>
</dbReference>
<evidence type="ECO:0000313" key="2">
    <source>
        <dbReference type="Proteomes" id="UP000257139"/>
    </source>
</evidence>
<accession>A0A7Z7JFZ8</accession>
<organism evidence="1 2">
    <name type="scientific">Cupriavidus taiwanensis</name>
    <dbReference type="NCBI Taxonomy" id="164546"/>
    <lineage>
        <taxon>Bacteria</taxon>
        <taxon>Pseudomonadati</taxon>
        <taxon>Pseudomonadota</taxon>
        <taxon>Betaproteobacteria</taxon>
        <taxon>Burkholderiales</taxon>
        <taxon>Burkholderiaceae</taxon>
        <taxon>Cupriavidus</taxon>
    </lineage>
</organism>
<dbReference type="Proteomes" id="UP000257139">
    <property type="component" value="Unassembled WGS sequence"/>
</dbReference>
<dbReference type="AlphaFoldDB" id="A0A7Z7JFZ8"/>
<protein>
    <submittedName>
        <fullName evidence="1">Uncharacterized protein</fullName>
    </submittedName>
</protein>
<comment type="caution">
    <text evidence="1">The sequence shown here is derived from an EMBL/GenBank/DDBJ whole genome shotgun (WGS) entry which is preliminary data.</text>
</comment>
<sequence length="114" mass="12781">MRRPRCIVLNAFLNDFRSHLFQGRSRVLTDLFPPRENLGQQLVAELGALKAVFEDTYKVNHAIGFLSEKMGDTVNIELPLTRVASSNWNRIGGVWSPLGIEGTSYALDEIEPGH</sequence>
<evidence type="ECO:0000313" key="1">
    <source>
        <dbReference type="EMBL" id="SPC25884.1"/>
    </source>
</evidence>